<comment type="function">
    <text evidence="6">DNA-binding transcription regulator that regulates endothelial cell proliferation and G1/S cell-cycle progression. Specifically binds the 5'-[AT]NTNN[GT]GGCA[AGT]-3' core DNA sequence and acts by modulating expression of pRB-E2F cell-cycle target genes.</text>
</comment>
<feature type="coiled-coil region" evidence="7">
    <location>
        <begin position="130"/>
        <end position="157"/>
    </location>
</feature>
<feature type="domain" description="THAP-type" evidence="8">
    <location>
        <begin position="14"/>
        <end position="94"/>
    </location>
</feature>
<evidence type="ECO:0000256" key="5">
    <source>
        <dbReference type="PROSITE-ProRule" id="PRU00309"/>
    </source>
</evidence>
<dbReference type="PROSITE" id="PS50950">
    <property type="entry name" value="ZF_THAP"/>
    <property type="match status" value="1"/>
</dbReference>
<dbReference type="SMART" id="SM00692">
    <property type="entry name" value="DM3"/>
    <property type="match status" value="1"/>
</dbReference>
<comment type="caution">
    <text evidence="9">The sequence shown here is derived from an EMBL/GenBank/DDBJ whole genome shotgun (WGS) entry which is preliminary data.</text>
</comment>
<dbReference type="GO" id="GO:0003700">
    <property type="term" value="F:DNA-binding transcription factor activity"/>
    <property type="evidence" value="ECO:0007669"/>
    <property type="project" value="UniProtKB-UniRule"/>
</dbReference>
<organism evidence="9 10">
    <name type="scientific">Astyanax mexicanus</name>
    <name type="common">Blind cave fish</name>
    <name type="synonym">Astyanax fasciatus mexicanus</name>
    <dbReference type="NCBI Taxonomy" id="7994"/>
    <lineage>
        <taxon>Eukaryota</taxon>
        <taxon>Metazoa</taxon>
        <taxon>Chordata</taxon>
        <taxon>Craniata</taxon>
        <taxon>Vertebrata</taxon>
        <taxon>Euteleostomi</taxon>
        <taxon>Actinopterygii</taxon>
        <taxon>Neopterygii</taxon>
        <taxon>Teleostei</taxon>
        <taxon>Ostariophysi</taxon>
        <taxon>Characiformes</taxon>
        <taxon>Characoidei</taxon>
        <taxon>Acestrorhamphidae</taxon>
        <taxon>Acestrorhamphinae</taxon>
        <taxon>Astyanax</taxon>
    </lineage>
</organism>
<evidence type="ECO:0000256" key="6">
    <source>
        <dbReference type="RuleBase" id="RU369073"/>
    </source>
</evidence>
<accession>A0A8T2LUX8</accession>
<dbReference type="GO" id="GO:0008270">
    <property type="term" value="F:zinc ion binding"/>
    <property type="evidence" value="ECO:0007669"/>
    <property type="project" value="UniProtKB-KW"/>
</dbReference>
<dbReference type="InterPro" id="IPR038441">
    <property type="entry name" value="THAP_Znf_sf"/>
</dbReference>
<evidence type="ECO:0000256" key="2">
    <source>
        <dbReference type="ARBA" id="ARBA00022771"/>
    </source>
</evidence>
<dbReference type="Gene3D" id="6.20.210.20">
    <property type="entry name" value="THAP domain"/>
    <property type="match status" value="1"/>
</dbReference>
<dbReference type="GO" id="GO:0001935">
    <property type="term" value="P:endothelial cell proliferation"/>
    <property type="evidence" value="ECO:0007669"/>
    <property type="project" value="UniProtKB-UniRule"/>
</dbReference>
<dbReference type="InterPro" id="IPR026516">
    <property type="entry name" value="THAP1/10"/>
</dbReference>
<keyword evidence="6" id="KW-0805">Transcription regulation</keyword>
<evidence type="ECO:0000256" key="3">
    <source>
        <dbReference type="ARBA" id="ARBA00022833"/>
    </source>
</evidence>
<comment type="similarity">
    <text evidence="6">Belongs to the THAP1 family.</text>
</comment>
<evidence type="ECO:0000256" key="1">
    <source>
        <dbReference type="ARBA" id="ARBA00022723"/>
    </source>
</evidence>
<keyword evidence="6 7" id="KW-0175">Coiled coil</keyword>
<dbReference type="GO" id="GO:0006357">
    <property type="term" value="P:regulation of transcription by RNA polymerase II"/>
    <property type="evidence" value="ECO:0007669"/>
    <property type="project" value="TreeGrafter"/>
</dbReference>
<proteinExistence type="inferred from homology"/>
<protein>
    <recommendedName>
        <fullName evidence="6">THAP domain-containing protein 1</fullName>
    </recommendedName>
</protein>
<sequence length="193" mass="22204">MALSRPVKYQIRDNPNSDFCCVPQCAMSGKFNSCVSFHHFPKDETLRKVWIRNVRRENLVIKRTTTVCSRHFIDTDVIPGGRRRLKEGAVPVLFAWNNYSLLPDELPEEMDVELLLQCHDYDGKPEPSALDIACEKIEAQQLVIEELRKRLNEVTLKQSFGLERFSHVFLGTNHKIAPLQASDQQLTLDLPEV</sequence>
<keyword evidence="4 5" id="KW-0238">DNA-binding</keyword>
<reference evidence="9 10" key="1">
    <citation type="submission" date="2021-07" db="EMBL/GenBank/DDBJ databases">
        <authorList>
            <person name="Imarazene B."/>
            <person name="Zahm M."/>
            <person name="Klopp C."/>
            <person name="Cabau C."/>
            <person name="Beille S."/>
            <person name="Jouanno E."/>
            <person name="Castinel A."/>
            <person name="Lluch J."/>
            <person name="Gil L."/>
            <person name="Kuchtly C."/>
            <person name="Lopez Roques C."/>
            <person name="Donnadieu C."/>
            <person name="Parrinello H."/>
            <person name="Journot L."/>
            <person name="Du K."/>
            <person name="Schartl M."/>
            <person name="Retaux S."/>
            <person name="Guiguen Y."/>
        </authorList>
    </citation>
    <scope>NUCLEOTIDE SEQUENCE [LARGE SCALE GENOMIC DNA]</scope>
    <source>
        <strain evidence="9">Pach_M1</strain>
        <tissue evidence="9">Testis</tissue>
    </source>
</reference>
<keyword evidence="1" id="KW-0479">Metal-binding</keyword>
<dbReference type="Proteomes" id="UP000752171">
    <property type="component" value="Unassembled WGS sequence"/>
</dbReference>
<evidence type="ECO:0000259" key="8">
    <source>
        <dbReference type="PROSITE" id="PS50950"/>
    </source>
</evidence>
<comment type="subcellular location">
    <subcellularLocation>
        <location evidence="6">Nucleus</location>
        <location evidence="6">Nucleoplasm</location>
    </subcellularLocation>
</comment>
<dbReference type="Pfam" id="PF05485">
    <property type="entry name" value="THAP"/>
    <property type="match status" value="1"/>
</dbReference>
<dbReference type="PANTHER" id="PTHR46600">
    <property type="entry name" value="THAP DOMAIN-CONTAINING"/>
    <property type="match status" value="1"/>
</dbReference>
<keyword evidence="6" id="KW-0804">Transcription</keyword>
<dbReference type="PANTHER" id="PTHR46600:SF7">
    <property type="entry name" value="SI:DKEY-228B2.6-RELATED"/>
    <property type="match status" value="1"/>
</dbReference>
<dbReference type="GO" id="GO:0000978">
    <property type="term" value="F:RNA polymerase II cis-regulatory region sequence-specific DNA binding"/>
    <property type="evidence" value="ECO:0007669"/>
    <property type="project" value="TreeGrafter"/>
</dbReference>
<evidence type="ECO:0000256" key="4">
    <source>
        <dbReference type="ARBA" id="ARBA00023125"/>
    </source>
</evidence>
<keyword evidence="3" id="KW-0862">Zinc</keyword>
<keyword evidence="6" id="KW-0539">Nucleus</keyword>
<dbReference type="SMART" id="SM00980">
    <property type="entry name" value="THAP"/>
    <property type="match status" value="1"/>
</dbReference>
<evidence type="ECO:0000313" key="9">
    <source>
        <dbReference type="EMBL" id="KAG9276078.1"/>
    </source>
</evidence>
<keyword evidence="2 5" id="KW-0863">Zinc-finger</keyword>
<dbReference type="SUPFAM" id="SSF57716">
    <property type="entry name" value="Glucocorticoid receptor-like (DNA-binding domain)"/>
    <property type="match status" value="1"/>
</dbReference>
<dbReference type="GO" id="GO:0005654">
    <property type="term" value="C:nucleoplasm"/>
    <property type="evidence" value="ECO:0007669"/>
    <property type="project" value="UniProtKB-SubCell"/>
</dbReference>
<gene>
    <name evidence="9" type="ORF">AMEX_G8340</name>
</gene>
<dbReference type="EMBL" id="JAICCE010000006">
    <property type="protein sequence ID" value="KAG9276078.1"/>
    <property type="molecule type" value="Genomic_DNA"/>
</dbReference>
<keyword evidence="6" id="KW-0131">Cell cycle</keyword>
<evidence type="ECO:0000313" key="10">
    <source>
        <dbReference type="Proteomes" id="UP000752171"/>
    </source>
</evidence>
<evidence type="ECO:0000256" key="7">
    <source>
        <dbReference type="SAM" id="Coils"/>
    </source>
</evidence>
<dbReference type="InterPro" id="IPR006612">
    <property type="entry name" value="THAP_Znf"/>
</dbReference>
<name>A0A8T2LUX8_ASTMX</name>
<dbReference type="AlphaFoldDB" id="A0A8T2LUX8"/>